<protein>
    <submittedName>
        <fullName evidence="1">Uncharacterized protein</fullName>
    </submittedName>
</protein>
<sequence>MGLITGNGSANSSSTSHTTSWMADTLEPMINNFINSYSGINYENSVVAGLTPAEQAALDRAGSGKAIDTGTNIAKGGASLLEEAIGGIQGLLHGGGKTQFMSGVSGLFNSASGFMDAQDSAIQDSVYSQMGSEFGQSAQSNMASTSVAGSSAAENATNSILASGANSMVQQESDLAMQILKGSVGLTSQGINGEVGLLDQLMGAGGSIAQAGGKMAENGEKNQMNAGLFEQWFNQQTDNNNRKNDMINNNMDLINFAALMQEVLPAAGIDTTTTTDSSQHSSGGGLW</sequence>
<dbReference type="Proteomes" id="UP000628560">
    <property type="component" value="Unassembled WGS sequence"/>
</dbReference>
<accession>A0ABD4KF99</accession>
<comment type="caution">
    <text evidence="1">The sequence shown here is derived from an EMBL/GenBank/DDBJ whole genome shotgun (WGS) entry which is preliminary data.</text>
</comment>
<evidence type="ECO:0000313" key="1">
    <source>
        <dbReference type="EMBL" id="MBF4180587.1"/>
    </source>
</evidence>
<proteinExistence type="predicted"/>
<dbReference type="AlphaFoldDB" id="A0ABD4KF99"/>
<gene>
    <name evidence="1" type="ORF">ISP11_22270</name>
</gene>
<evidence type="ECO:0000313" key="2">
    <source>
        <dbReference type="Proteomes" id="UP000628560"/>
    </source>
</evidence>
<reference evidence="1 2" key="1">
    <citation type="submission" date="2020-11" db="EMBL/GenBank/DDBJ databases">
        <title>Identification of Lelliottia nimipressuralis from Wound Infection by Whole Genome-Based Bacterial Identification.</title>
        <authorList>
            <person name="Navarathna D.H."/>
            <person name="Choi H."/>
            <person name="Jinadatha C."/>
            <person name="Chatterjee P."/>
            <person name="Hwang M."/>
        </authorList>
    </citation>
    <scope>NUCLEOTIDE SEQUENCE [LARGE SCALE GENOMIC DNA]</scope>
    <source>
        <strain evidence="1 2">DN2020</strain>
    </source>
</reference>
<dbReference type="RefSeq" id="WP_194514396.1">
    <property type="nucleotide sequence ID" value="NZ_JADIXP010000022.1"/>
</dbReference>
<organism evidence="1 2">
    <name type="scientific">Lelliottia nimipressuralis</name>
    <dbReference type="NCBI Taxonomy" id="69220"/>
    <lineage>
        <taxon>Bacteria</taxon>
        <taxon>Pseudomonadati</taxon>
        <taxon>Pseudomonadota</taxon>
        <taxon>Gammaproteobacteria</taxon>
        <taxon>Enterobacterales</taxon>
        <taxon>Enterobacteriaceae</taxon>
        <taxon>Lelliottia</taxon>
    </lineage>
</organism>
<name>A0ABD4KF99_9ENTR</name>
<dbReference type="EMBL" id="JADIXP010000022">
    <property type="protein sequence ID" value="MBF4180587.1"/>
    <property type="molecule type" value="Genomic_DNA"/>
</dbReference>